<feature type="transmembrane region" description="Helical" evidence="1">
    <location>
        <begin position="20"/>
        <end position="42"/>
    </location>
</feature>
<keyword evidence="1" id="KW-1133">Transmembrane helix</keyword>
<reference evidence="3" key="1">
    <citation type="journal article" date="2015" name="Nature">
        <title>Complex archaea that bridge the gap between prokaryotes and eukaryotes.</title>
        <authorList>
            <person name="Spang A."/>
            <person name="Saw J.H."/>
            <person name="Jorgensen S.L."/>
            <person name="Zaremba-Niedzwiedzka K."/>
            <person name="Martijn J."/>
            <person name="Lind A.E."/>
            <person name="van Eijk R."/>
            <person name="Schleper C."/>
            <person name="Guy L."/>
            <person name="Ettema T.J."/>
        </authorList>
    </citation>
    <scope>NUCLEOTIDE SEQUENCE</scope>
</reference>
<evidence type="ECO:0000313" key="3">
    <source>
        <dbReference type="EMBL" id="KKN35299.1"/>
    </source>
</evidence>
<feature type="domain" description="CAAX prenyl protease 2/Lysostaphin resistance protein A-like" evidence="2">
    <location>
        <begin position="18"/>
        <end position="96"/>
    </location>
</feature>
<accession>A0A0F9PYM1</accession>
<evidence type="ECO:0000256" key="1">
    <source>
        <dbReference type="SAM" id="Phobius"/>
    </source>
</evidence>
<comment type="caution">
    <text evidence="3">The sequence shown here is derived from an EMBL/GenBank/DDBJ whole genome shotgun (WGS) entry which is preliminary data.</text>
</comment>
<dbReference type="Pfam" id="PF02517">
    <property type="entry name" value="Rce1-like"/>
    <property type="match status" value="1"/>
</dbReference>
<organism evidence="3">
    <name type="scientific">marine sediment metagenome</name>
    <dbReference type="NCBI Taxonomy" id="412755"/>
    <lineage>
        <taxon>unclassified sequences</taxon>
        <taxon>metagenomes</taxon>
        <taxon>ecological metagenomes</taxon>
    </lineage>
</organism>
<name>A0A0F9PYM1_9ZZZZ</name>
<feature type="transmembrane region" description="Helical" evidence="1">
    <location>
        <begin position="83"/>
        <end position="105"/>
    </location>
</feature>
<sequence>MARVCVYGDEKKDEAYRSGLIVGFFWAIWHFPYVIYINYISLPADFNPAAIIGIKIYSLVGFTGVILAGSIIFSWIYANTDSLLILILFHAFINVFPVFVMGQVVDMGPGILFTALFSWLVVSLISKYYGAETMTGLTEEEKTAKEAKQKQK</sequence>
<feature type="transmembrane region" description="Helical" evidence="1">
    <location>
        <begin position="54"/>
        <end position="76"/>
    </location>
</feature>
<feature type="transmembrane region" description="Helical" evidence="1">
    <location>
        <begin position="111"/>
        <end position="129"/>
    </location>
</feature>
<gene>
    <name evidence="3" type="ORF">LCGC14_0784940</name>
</gene>
<keyword evidence="1" id="KW-0472">Membrane</keyword>
<dbReference type="InterPro" id="IPR003675">
    <property type="entry name" value="Rce1/LyrA-like_dom"/>
</dbReference>
<dbReference type="GO" id="GO:0080120">
    <property type="term" value="P:CAAX-box protein maturation"/>
    <property type="evidence" value="ECO:0007669"/>
    <property type="project" value="UniProtKB-ARBA"/>
</dbReference>
<dbReference type="AlphaFoldDB" id="A0A0F9PYM1"/>
<protein>
    <recommendedName>
        <fullName evidence="2">CAAX prenyl protease 2/Lysostaphin resistance protein A-like domain-containing protein</fullName>
    </recommendedName>
</protein>
<dbReference type="EMBL" id="LAZR01002047">
    <property type="protein sequence ID" value="KKN35299.1"/>
    <property type="molecule type" value="Genomic_DNA"/>
</dbReference>
<dbReference type="GO" id="GO:0004175">
    <property type="term" value="F:endopeptidase activity"/>
    <property type="evidence" value="ECO:0007669"/>
    <property type="project" value="UniProtKB-ARBA"/>
</dbReference>
<evidence type="ECO:0000259" key="2">
    <source>
        <dbReference type="Pfam" id="PF02517"/>
    </source>
</evidence>
<keyword evidence="1" id="KW-0812">Transmembrane</keyword>
<proteinExistence type="predicted"/>